<protein>
    <submittedName>
        <fullName evidence="2">LAO/AO transport system ATPase</fullName>
    </submittedName>
</protein>
<evidence type="ECO:0000313" key="2">
    <source>
        <dbReference type="EMBL" id="EED35566.1"/>
    </source>
</evidence>
<dbReference type="Gene3D" id="1.10.287.130">
    <property type="match status" value="1"/>
</dbReference>
<dbReference type="EMBL" id="DS999411">
    <property type="protein sequence ID" value="EED35566.1"/>
    <property type="molecule type" value="Genomic_DNA"/>
</dbReference>
<reference evidence="3" key="1">
    <citation type="journal article" date="2013" name="BMC Microbiol.">
        <title>Taxonomy and evolution of bacteriochlorophyll a-containing members of the OM60/NOR5 clade of marine gammaproteobacteria: description of Luminiphilus syltensis gen. nov., sp. nov., reclassification of Haliea rubra as Pseudohaliea rubra gen. nov., comb. nov., and emendation of Chromatocurvus halotolerans.</title>
        <authorList>
            <person name="Spring S."/>
            <person name="Riedel T."/>
            <person name="Sproer C."/>
            <person name="Yan S."/>
            <person name="Harder J."/>
            <person name="Fuchs B.M."/>
        </authorList>
    </citation>
    <scope>NUCLEOTIDE SEQUENCE [LARGE SCALE GENOMIC DNA]</scope>
    <source>
        <strain evidence="3">NOR51-B</strain>
    </source>
</reference>
<dbReference type="PANTHER" id="PTHR23408">
    <property type="entry name" value="METHYLMALONYL-COA MUTASE"/>
    <property type="match status" value="1"/>
</dbReference>
<evidence type="ECO:0000313" key="3">
    <source>
        <dbReference type="Proteomes" id="UP000004699"/>
    </source>
</evidence>
<proteinExistence type="inferred from homology"/>
<dbReference type="HOGENOM" id="CLU_2219914_0_0_6"/>
<comment type="similarity">
    <text evidence="1">Belongs to the SIMIBI class G3E GTPase family. ArgK/MeaB subfamily.</text>
</comment>
<sequence length="106" mass="12004">MGLLKHSGFWKPRVLTCSALHNQSIDTVWETICEYRDAAIERGALESKRASQNLSWMRQLVNELLLRSLRTHPGVREALPAIEKRVQNAEVTPLAAALEVIERARS</sequence>
<dbReference type="eggNOG" id="COG1703">
    <property type="taxonomic scope" value="Bacteria"/>
</dbReference>
<gene>
    <name evidence="2" type="ORF">NOR51B_1512</name>
</gene>
<dbReference type="PANTHER" id="PTHR23408:SF3">
    <property type="entry name" value="METHYLMALONIC ACIDURIA TYPE A PROTEIN, MITOCHONDRIAL"/>
    <property type="match status" value="1"/>
</dbReference>
<keyword evidence="3" id="KW-1185">Reference proteome</keyword>
<dbReference type="InterPro" id="IPR005129">
    <property type="entry name" value="GTPase_ArgK"/>
</dbReference>
<dbReference type="AlphaFoldDB" id="B8KRM6"/>
<accession>B8KRM6</accession>
<dbReference type="STRING" id="565045.NOR51B_1512"/>
<evidence type="ECO:0000256" key="1">
    <source>
        <dbReference type="ARBA" id="ARBA00009625"/>
    </source>
</evidence>
<dbReference type="InterPro" id="IPR027417">
    <property type="entry name" value="P-loop_NTPase"/>
</dbReference>
<dbReference type="GO" id="GO:0005525">
    <property type="term" value="F:GTP binding"/>
    <property type="evidence" value="ECO:0007669"/>
    <property type="project" value="InterPro"/>
</dbReference>
<dbReference type="SUPFAM" id="SSF52540">
    <property type="entry name" value="P-loop containing nucleoside triphosphate hydrolases"/>
    <property type="match status" value="1"/>
</dbReference>
<organism evidence="2 3">
    <name type="scientific">Luminiphilus syltensis NOR5-1B</name>
    <dbReference type="NCBI Taxonomy" id="565045"/>
    <lineage>
        <taxon>Bacteria</taxon>
        <taxon>Pseudomonadati</taxon>
        <taxon>Pseudomonadota</taxon>
        <taxon>Gammaproteobacteria</taxon>
        <taxon>Cellvibrionales</taxon>
        <taxon>Halieaceae</taxon>
        <taxon>Luminiphilus</taxon>
    </lineage>
</organism>
<dbReference type="GO" id="GO:0003924">
    <property type="term" value="F:GTPase activity"/>
    <property type="evidence" value="ECO:0007669"/>
    <property type="project" value="InterPro"/>
</dbReference>
<dbReference type="Proteomes" id="UP000004699">
    <property type="component" value="Unassembled WGS sequence"/>
</dbReference>
<dbReference type="GO" id="GO:0005737">
    <property type="term" value="C:cytoplasm"/>
    <property type="evidence" value="ECO:0007669"/>
    <property type="project" value="TreeGrafter"/>
</dbReference>
<name>B8KRM6_9GAMM</name>
<dbReference type="Pfam" id="PF03308">
    <property type="entry name" value="MeaB"/>
    <property type="match status" value="1"/>
</dbReference>